<evidence type="ECO:0000313" key="2">
    <source>
        <dbReference type="EMBL" id="EJK68401.1"/>
    </source>
</evidence>
<organism evidence="2 3">
    <name type="scientific">Thalassiosira oceanica</name>
    <name type="common">Marine diatom</name>
    <dbReference type="NCBI Taxonomy" id="159749"/>
    <lineage>
        <taxon>Eukaryota</taxon>
        <taxon>Sar</taxon>
        <taxon>Stramenopiles</taxon>
        <taxon>Ochrophyta</taxon>
        <taxon>Bacillariophyta</taxon>
        <taxon>Coscinodiscophyceae</taxon>
        <taxon>Thalassiosirophycidae</taxon>
        <taxon>Thalassiosirales</taxon>
        <taxon>Thalassiosiraceae</taxon>
        <taxon>Thalassiosira</taxon>
    </lineage>
</organism>
<protein>
    <submittedName>
        <fullName evidence="2">Uncharacterized protein</fullName>
    </submittedName>
</protein>
<dbReference type="AlphaFoldDB" id="K0T4T9"/>
<reference evidence="2 3" key="1">
    <citation type="journal article" date="2012" name="Genome Biol.">
        <title>Genome and low-iron response of an oceanic diatom adapted to chronic iron limitation.</title>
        <authorList>
            <person name="Lommer M."/>
            <person name="Specht M."/>
            <person name="Roy A.S."/>
            <person name="Kraemer L."/>
            <person name="Andreson R."/>
            <person name="Gutowska M.A."/>
            <person name="Wolf J."/>
            <person name="Bergner S.V."/>
            <person name="Schilhabel M.B."/>
            <person name="Klostermeier U.C."/>
            <person name="Beiko R.G."/>
            <person name="Rosenstiel P."/>
            <person name="Hippler M."/>
            <person name="Laroche J."/>
        </authorList>
    </citation>
    <scope>NUCLEOTIDE SEQUENCE [LARGE SCALE GENOMIC DNA]</scope>
    <source>
        <strain evidence="2 3">CCMP1005</strain>
    </source>
</reference>
<comment type="caution">
    <text evidence="2">The sequence shown here is derived from an EMBL/GenBank/DDBJ whole genome shotgun (WGS) entry which is preliminary data.</text>
</comment>
<gene>
    <name evidence="2" type="ORF">THAOC_10422</name>
</gene>
<dbReference type="Proteomes" id="UP000266841">
    <property type="component" value="Unassembled WGS sequence"/>
</dbReference>
<proteinExistence type="predicted"/>
<evidence type="ECO:0000256" key="1">
    <source>
        <dbReference type="SAM" id="MobiDB-lite"/>
    </source>
</evidence>
<sequence length="164" mass="17058">MLLVPKAVDRLLSIQLHQWVIATVTSAKWGAASAAAVISPGKTRAAAGEDDIRPSSTGLAPAASPPAVAVAPRRPGLVPLERLSFWPRAASNLGPVLRAAPTSGSSAPPAPFLPVDLGLWVAGGPNGPLLSANKVGHVWTSKRVAFCEPQNWSLKLVFAYLVFT</sequence>
<feature type="compositionally biased region" description="Low complexity" evidence="1">
    <location>
        <begin position="58"/>
        <end position="68"/>
    </location>
</feature>
<name>K0T4T9_THAOC</name>
<dbReference type="EMBL" id="AGNL01011418">
    <property type="protein sequence ID" value="EJK68401.1"/>
    <property type="molecule type" value="Genomic_DNA"/>
</dbReference>
<feature type="region of interest" description="Disordered" evidence="1">
    <location>
        <begin position="43"/>
        <end position="68"/>
    </location>
</feature>
<keyword evidence="3" id="KW-1185">Reference proteome</keyword>
<evidence type="ECO:0000313" key="3">
    <source>
        <dbReference type="Proteomes" id="UP000266841"/>
    </source>
</evidence>
<accession>K0T4T9</accession>